<dbReference type="Gramene" id="C.cajan_07904.t">
    <property type="protein sequence ID" value="C.cajan_07904.t"/>
    <property type="gene ID" value="C.cajan_07904"/>
</dbReference>
<dbReference type="Proteomes" id="UP000075243">
    <property type="component" value="Chromosome 2"/>
</dbReference>
<gene>
    <name evidence="1" type="ORF">KK1_008136</name>
</gene>
<dbReference type="SUPFAM" id="SSF50630">
    <property type="entry name" value="Acid proteases"/>
    <property type="match status" value="1"/>
</dbReference>
<dbReference type="InterPro" id="IPR032567">
    <property type="entry name" value="RTL1-rel"/>
</dbReference>
<accession>A0A151U818</accession>
<dbReference type="Pfam" id="PF08284">
    <property type="entry name" value="RVP_2"/>
    <property type="match status" value="1"/>
</dbReference>
<evidence type="ECO:0000313" key="1">
    <source>
        <dbReference type="EMBL" id="KYP75408.1"/>
    </source>
</evidence>
<protein>
    <submittedName>
        <fullName evidence="1">Uncharacterized protein</fullName>
    </submittedName>
</protein>
<dbReference type="InterPro" id="IPR021109">
    <property type="entry name" value="Peptidase_aspartic_dom_sf"/>
</dbReference>
<sequence length="204" mass="22387">MTSKHSFKFWGKIGDNSILILIDCGASHNFIAESVVKKTEQYWVKVRDGHSVRAQGMCAGVELEVQGVSVRQNFYLFALEGVDVILGMEWLRGLGEIKANFDKLTLKIRVGGEVYQIKGDSSLSIAKVPLKGPGEKMRAVPESIKQILEEFKEVFREPQGLPPSRGQDHAINLKEGAEIYSSSNSSSITGIGNLSGMVTLFNAL</sequence>
<organism evidence="1 2">
    <name type="scientific">Cajanus cajan</name>
    <name type="common">Pigeon pea</name>
    <name type="synonym">Cajanus indicus</name>
    <dbReference type="NCBI Taxonomy" id="3821"/>
    <lineage>
        <taxon>Eukaryota</taxon>
        <taxon>Viridiplantae</taxon>
        <taxon>Streptophyta</taxon>
        <taxon>Embryophyta</taxon>
        <taxon>Tracheophyta</taxon>
        <taxon>Spermatophyta</taxon>
        <taxon>Magnoliopsida</taxon>
        <taxon>eudicotyledons</taxon>
        <taxon>Gunneridae</taxon>
        <taxon>Pentapetalae</taxon>
        <taxon>rosids</taxon>
        <taxon>fabids</taxon>
        <taxon>Fabales</taxon>
        <taxon>Fabaceae</taxon>
        <taxon>Papilionoideae</taxon>
        <taxon>50 kb inversion clade</taxon>
        <taxon>NPAAA clade</taxon>
        <taxon>indigoferoid/millettioid clade</taxon>
        <taxon>Phaseoleae</taxon>
        <taxon>Cajanus</taxon>
    </lineage>
</organism>
<dbReference type="PANTHER" id="PTHR15503">
    <property type="entry name" value="LDOC1 RELATED"/>
    <property type="match status" value="1"/>
</dbReference>
<evidence type="ECO:0000313" key="2">
    <source>
        <dbReference type="Proteomes" id="UP000075243"/>
    </source>
</evidence>
<dbReference type="CDD" id="cd00303">
    <property type="entry name" value="retropepsin_like"/>
    <property type="match status" value="1"/>
</dbReference>
<name>A0A151U818_CAJCA</name>
<dbReference type="EMBL" id="CM003604">
    <property type="protein sequence ID" value="KYP75408.1"/>
    <property type="molecule type" value="Genomic_DNA"/>
</dbReference>
<dbReference type="PANTHER" id="PTHR15503:SF22">
    <property type="entry name" value="TRANSPOSON TY3-I GAG POLYPROTEIN"/>
    <property type="match status" value="1"/>
</dbReference>
<dbReference type="Gene3D" id="2.40.70.10">
    <property type="entry name" value="Acid Proteases"/>
    <property type="match status" value="1"/>
</dbReference>
<keyword evidence="2" id="KW-1185">Reference proteome</keyword>
<proteinExistence type="predicted"/>
<dbReference type="AlphaFoldDB" id="A0A151U818"/>
<reference evidence="1 2" key="1">
    <citation type="journal article" date="2012" name="Nat. Biotechnol.">
        <title>Draft genome sequence of pigeonpea (Cajanus cajan), an orphan legume crop of resource-poor farmers.</title>
        <authorList>
            <person name="Varshney R.K."/>
            <person name="Chen W."/>
            <person name="Li Y."/>
            <person name="Bharti A.K."/>
            <person name="Saxena R.K."/>
            <person name="Schlueter J.A."/>
            <person name="Donoghue M.T."/>
            <person name="Azam S."/>
            <person name="Fan G."/>
            <person name="Whaley A.M."/>
            <person name="Farmer A.D."/>
            <person name="Sheridan J."/>
            <person name="Iwata A."/>
            <person name="Tuteja R."/>
            <person name="Penmetsa R.V."/>
            <person name="Wu W."/>
            <person name="Upadhyaya H.D."/>
            <person name="Yang S.P."/>
            <person name="Shah T."/>
            <person name="Saxena K.B."/>
            <person name="Michael T."/>
            <person name="McCombie W.R."/>
            <person name="Yang B."/>
            <person name="Zhang G."/>
            <person name="Yang H."/>
            <person name="Wang J."/>
            <person name="Spillane C."/>
            <person name="Cook D.R."/>
            <person name="May G.D."/>
            <person name="Xu X."/>
            <person name="Jackson S.A."/>
        </authorList>
    </citation>
    <scope>NUCLEOTIDE SEQUENCE [LARGE SCALE GENOMIC DNA]</scope>
    <source>
        <strain evidence="2">cv. Asha</strain>
    </source>
</reference>